<evidence type="ECO:0000313" key="2">
    <source>
        <dbReference type="Proteomes" id="UP001207468"/>
    </source>
</evidence>
<accession>A0ACC0TX58</accession>
<gene>
    <name evidence="1" type="ORF">F5148DRAFT_1235982</name>
</gene>
<organism evidence="1 2">
    <name type="scientific">Russula earlei</name>
    <dbReference type="NCBI Taxonomy" id="71964"/>
    <lineage>
        <taxon>Eukaryota</taxon>
        <taxon>Fungi</taxon>
        <taxon>Dikarya</taxon>
        <taxon>Basidiomycota</taxon>
        <taxon>Agaricomycotina</taxon>
        <taxon>Agaricomycetes</taxon>
        <taxon>Russulales</taxon>
        <taxon>Russulaceae</taxon>
        <taxon>Russula</taxon>
    </lineage>
</organism>
<proteinExistence type="predicted"/>
<evidence type="ECO:0000313" key="1">
    <source>
        <dbReference type="EMBL" id="KAI9452462.1"/>
    </source>
</evidence>
<sequence length="88" mass="9430">MRASVSAIFCLAVGIAPSFALPGLLKSRGDSSRSSVPHDYGQGISEDPRAQFTEMLKSPGDPSRSSAPHGLYAYRVKLSFLPEVDFTV</sequence>
<reference evidence="1" key="1">
    <citation type="submission" date="2021-03" db="EMBL/GenBank/DDBJ databases">
        <title>Evolutionary priming and transition to the ectomycorrhizal habit in an iconic lineage of mushroom-forming fungi: is preadaptation a requirement?</title>
        <authorList>
            <consortium name="DOE Joint Genome Institute"/>
            <person name="Looney B.P."/>
            <person name="Miyauchi S."/>
            <person name="Morin E."/>
            <person name="Drula E."/>
            <person name="Courty P.E."/>
            <person name="Chicoki N."/>
            <person name="Fauchery L."/>
            <person name="Kohler A."/>
            <person name="Kuo A."/>
            <person name="LaButti K."/>
            <person name="Pangilinan J."/>
            <person name="Lipzen A."/>
            <person name="Riley R."/>
            <person name="Andreopoulos W."/>
            <person name="He G."/>
            <person name="Johnson J."/>
            <person name="Barry K.W."/>
            <person name="Grigoriev I.V."/>
            <person name="Nagy L."/>
            <person name="Hibbett D."/>
            <person name="Henrissat B."/>
            <person name="Matheny P.B."/>
            <person name="Labbe J."/>
            <person name="Martin A.F."/>
        </authorList>
    </citation>
    <scope>NUCLEOTIDE SEQUENCE</scope>
    <source>
        <strain evidence="1">BPL698</strain>
    </source>
</reference>
<keyword evidence="2" id="KW-1185">Reference proteome</keyword>
<comment type="caution">
    <text evidence="1">The sequence shown here is derived from an EMBL/GenBank/DDBJ whole genome shotgun (WGS) entry which is preliminary data.</text>
</comment>
<dbReference type="Proteomes" id="UP001207468">
    <property type="component" value="Unassembled WGS sequence"/>
</dbReference>
<protein>
    <submittedName>
        <fullName evidence="1">Uncharacterized protein</fullName>
    </submittedName>
</protein>
<name>A0ACC0TX58_9AGAM</name>
<dbReference type="EMBL" id="JAGFNK010000335">
    <property type="protein sequence ID" value="KAI9452462.1"/>
    <property type="molecule type" value="Genomic_DNA"/>
</dbReference>